<keyword evidence="2" id="KW-1185">Reference proteome</keyword>
<name>A0A4C1XE18_EUMVA</name>
<evidence type="ECO:0000313" key="2">
    <source>
        <dbReference type="Proteomes" id="UP000299102"/>
    </source>
</evidence>
<comment type="caution">
    <text evidence="1">The sequence shown here is derived from an EMBL/GenBank/DDBJ whole genome shotgun (WGS) entry which is preliminary data.</text>
</comment>
<dbReference type="Proteomes" id="UP000299102">
    <property type="component" value="Unassembled WGS sequence"/>
</dbReference>
<evidence type="ECO:0000313" key="1">
    <source>
        <dbReference type="EMBL" id="GBP61433.1"/>
    </source>
</evidence>
<reference evidence="1 2" key="1">
    <citation type="journal article" date="2019" name="Commun. Biol.">
        <title>The bagworm genome reveals a unique fibroin gene that provides high tensile strength.</title>
        <authorList>
            <person name="Kono N."/>
            <person name="Nakamura H."/>
            <person name="Ohtoshi R."/>
            <person name="Tomita M."/>
            <person name="Numata K."/>
            <person name="Arakawa K."/>
        </authorList>
    </citation>
    <scope>NUCLEOTIDE SEQUENCE [LARGE SCALE GENOMIC DNA]</scope>
</reference>
<dbReference type="AlphaFoldDB" id="A0A4C1XE18"/>
<organism evidence="1 2">
    <name type="scientific">Eumeta variegata</name>
    <name type="common">Bagworm moth</name>
    <name type="synonym">Eumeta japonica</name>
    <dbReference type="NCBI Taxonomy" id="151549"/>
    <lineage>
        <taxon>Eukaryota</taxon>
        <taxon>Metazoa</taxon>
        <taxon>Ecdysozoa</taxon>
        <taxon>Arthropoda</taxon>
        <taxon>Hexapoda</taxon>
        <taxon>Insecta</taxon>
        <taxon>Pterygota</taxon>
        <taxon>Neoptera</taxon>
        <taxon>Endopterygota</taxon>
        <taxon>Lepidoptera</taxon>
        <taxon>Glossata</taxon>
        <taxon>Ditrysia</taxon>
        <taxon>Tineoidea</taxon>
        <taxon>Psychidae</taxon>
        <taxon>Oiketicinae</taxon>
        <taxon>Eumeta</taxon>
    </lineage>
</organism>
<protein>
    <submittedName>
        <fullName evidence="1">Uncharacterized protein</fullName>
    </submittedName>
</protein>
<gene>
    <name evidence="1" type="ORF">EVAR_50801_1</name>
</gene>
<sequence length="112" mass="12221">MQASYAIRNHNEPTWLQHNNRPARAVRYHTLTGRGREIAASAVVFRLVGNTRVVVLELQMSMGGERVIFGKSPVDPFGIVIGIDVSAEQKLRCAAIGDRAVAPAPINSSNKK</sequence>
<proteinExistence type="predicted"/>
<accession>A0A4C1XE18</accession>
<dbReference type="EMBL" id="BGZK01000814">
    <property type="protein sequence ID" value="GBP61433.1"/>
    <property type="molecule type" value="Genomic_DNA"/>
</dbReference>